<keyword evidence="1" id="KW-0812">Transmembrane</keyword>
<protein>
    <recommendedName>
        <fullName evidence="2">DUF4340 domain-containing protein</fullName>
    </recommendedName>
</protein>
<keyword evidence="1" id="KW-0472">Membrane</keyword>
<feature type="domain" description="DUF4340" evidence="2">
    <location>
        <begin position="67"/>
        <end position="231"/>
    </location>
</feature>
<proteinExistence type="predicted"/>
<evidence type="ECO:0000313" key="3">
    <source>
        <dbReference type="EMBL" id="BCD98223.1"/>
    </source>
</evidence>
<evidence type="ECO:0000313" key="4">
    <source>
        <dbReference type="Proteomes" id="UP001320119"/>
    </source>
</evidence>
<organism evidence="3 4">
    <name type="scientific">Marinagarivorans cellulosilyticus</name>
    <dbReference type="NCBI Taxonomy" id="2721545"/>
    <lineage>
        <taxon>Bacteria</taxon>
        <taxon>Pseudomonadati</taxon>
        <taxon>Pseudomonadota</taxon>
        <taxon>Gammaproteobacteria</taxon>
        <taxon>Cellvibrionales</taxon>
        <taxon>Cellvibrionaceae</taxon>
        <taxon>Marinagarivorans</taxon>
    </lineage>
</organism>
<feature type="transmembrane region" description="Helical" evidence="1">
    <location>
        <begin position="6"/>
        <end position="26"/>
    </location>
</feature>
<dbReference type="AlphaFoldDB" id="A0AAN2BKM0"/>
<dbReference type="EMBL" id="AP023086">
    <property type="protein sequence ID" value="BCD98223.1"/>
    <property type="molecule type" value="Genomic_DNA"/>
</dbReference>
<dbReference type="KEGG" id="marq:MARGE09_P2424"/>
<sequence>MKQKIVWLTGILGAQILLVLVFYVLGQNASPKLESKPLINFDKTALSKVSISDGDADVVLERKGNAWKISTLHNLPVNQAKLEGLLDTLASLQTQWPVTSTTSSHQRFEVASSAFNKRITLYNGDETMAQLYLGTSPSFKKSHVRVEGADEVYALEINAYELATNASDWLDKSLLAVPKLLSIKGDNFEIKLDEAQKAWEFADTTQQALDQEKAQALADALTTLNVIAVADNAPAFDGGEVKTLTVASGEAFSYHFMQKDSRYYVKRADIGEVAFTISQHDYEGLVNASLEPLQAAPEVAPESPEPKE</sequence>
<dbReference type="Proteomes" id="UP001320119">
    <property type="component" value="Chromosome"/>
</dbReference>
<evidence type="ECO:0000259" key="2">
    <source>
        <dbReference type="Pfam" id="PF14238"/>
    </source>
</evidence>
<dbReference type="RefSeq" id="WP_236982436.1">
    <property type="nucleotide sequence ID" value="NZ_AP023086.1"/>
</dbReference>
<accession>A0AAN2BKM0</accession>
<dbReference type="InterPro" id="IPR025641">
    <property type="entry name" value="DUF4340"/>
</dbReference>
<keyword evidence="4" id="KW-1185">Reference proteome</keyword>
<gene>
    <name evidence="3" type="ORF">MARGE09_P2424</name>
</gene>
<name>A0AAN2BKM0_9GAMM</name>
<reference evidence="3 4" key="1">
    <citation type="journal article" date="2022" name="IScience">
        <title>An ultrasensitive nanofiber-based assay for enzymatic hydrolysis and deep-sea microbial degradation of cellulose.</title>
        <authorList>
            <person name="Tsudome M."/>
            <person name="Tachioka M."/>
            <person name="Miyazaki M."/>
            <person name="Uchimura K."/>
            <person name="Tsuda M."/>
            <person name="Takaki Y."/>
            <person name="Deguchi S."/>
        </authorList>
    </citation>
    <scope>NUCLEOTIDE SEQUENCE [LARGE SCALE GENOMIC DNA]</scope>
    <source>
        <strain evidence="3 4">GE09</strain>
    </source>
</reference>
<keyword evidence="1" id="KW-1133">Transmembrane helix</keyword>
<evidence type="ECO:0000256" key="1">
    <source>
        <dbReference type="SAM" id="Phobius"/>
    </source>
</evidence>
<dbReference type="Pfam" id="PF14238">
    <property type="entry name" value="DUF4340"/>
    <property type="match status" value="1"/>
</dbReference>